<evidence type="ECO:0000313" key="2">
    <source>
        <dbReference type="EMBL" id="KAF7272232.1"/>
    </source>
</evidence>
<accession>A0A834IE63</accession>
<reference evidence="2" key="1">
    <citation type="submission" date="2020-08" db="EMBL/GenBank/DDBJ databases">
        <title>Genome sequencing and assembly of the red palm weevil Rhynchophorus ferrugineus.</title>
        <authorList>
            <person name="Dias G.B."/>
            <person name="Bergman C.M."/>
            <person name="Manee M."/>
        </authorList>
    </citation>
    <scope>NUCLEOTIDE SEQUENCE</scope>
    <source>
        <strain evidence="2">AA-2017</strain>
        <tissue evidence="2">Whole larva</tissue>
    </source>
</reference>
<feature type="region of interest" description="Disordered" evidence="1">
    <location>
        <begin position="1"/>
        <end position="25"/>
    </location>
</feature>
<dbReference type="EMBL" id="JAACXV010013805">
    <property type="protein sequence ID" value="KAF7272232.1"/>
    <property type="molecule type" value="Genomic_DNA"/>
</dbReference>
<keyword evidence="3" id="KW-1185">Reference proteome</keyword>
<dbReference type="AlphaFoldDB" id="A0A834IE63"/>
<protein>
    <submittedName>
        <fullName evidence="2">Uncharacterized protein</fullName>
    </submittedName>
</protein>
<organism evidence="2 3">
    <name type="scientific">Rhynchophorus ferrugineus</name>
    <name type="common">Red palm weevil</name>
    <name type="synonym">Curculio ferrugineus</name>
    <dbReference type="NCBI Taxonomy" id="354439"/>
    <lineage>
        <taxon>Eukaryota</taxon>
        <taxon>Metazoa</taxon>
        <taxon>Ecdysozoa</taxon>
        <taxon>Arthropoda</taxon>
        <taxon>Hexapoda</taxon>
        <taxon>Insecta</taxon>
        <taxon>Pterygota</taxon>
        <taxon>Neoptera</taxon>
        <taxon>Endopterygota</taxon>
        <taxon>Coleoptera</taxon>
        <taxon>Polyphaga</taxon>
        <taxon>Cucujiformia</taxon>
        <taxon>Curculionidae</taxon>
        <taxon>Dryophthorinae</taxon>
        <taxon>Rhynchophorus</taxon>
    </lineage>
</organism>
<proteinExistence type="predicted"/>
<comment type="caution">
    <text evidence="2">The sequence shown here is derived from an EMBL/GenBank/DDBJ whole genome shotgun (WGS) entry which is preliminary data.</text>
</comment>
<evidence type="ECO:0000256" key="1">
    <source>
        <dbReference type="SAM" id="MobiDB-lite"/>
    </source>
</evidence>
<gene>
    <name evidence="2" type="ORF">GWI33_014968</name>
</gene>
<evidence type="ECO:0000313" key="3">
    <source>
        <dbReference type="Proteomes" id="UP000625711"/>
    </source>
</evidence>
<name>A0A834IE63_RHYFE</name>
<dbReference type="Proteomes" id="UP000625711">
    <property type="component" value="Unassembled WGS sequence"/>
</dbReference>
<sequence length="87" mass="9622">MPQTISAGERADKRVEVVGPPQSAHDWKSLPDSRFDLCGYSMQRTSSRPSLTSASLSLTIGKHERNLLKPWLQLSECAGTNVRVLLN</sequence>